<name>A0A8D8SP51_9HEMI</name>
<reference evidence="1" key="1">
    <citation type="submission" date="2021-05" db="EMBL/GenBank/DDBJ databases">
        <authorList>
            <person name="Alioto T."/>
            <person name="Alioto T."/>
            <person name="Gomez Garrido J."/>
        </authorList>
    </citation>
    <scope>NUCLEOTIDE SEQUENCE</scope>
</reference>
<evidence type="ECO:0000313" key="1">
    <source>
        <dbReference type="EMBL" id="CAG6673386.1"/>
    </source>
</evidence>
<accession>A0A8D8SP51</accession>
<organism evidence="1">
    <name type="scientific">Cacopsylla melanoneura</name>
    <dbReference type="NCBI Taxonomy" id="428564"/>
    <lineage>
        <taxon>Eukaryota</taxon>
        <taxon>Metazoa</taxon>
        <taxon>Ecdysozoa</taxon>
        <taxon>Arthropoda</taxon>
        <taxon>Hexapoda</taxon>
        <taxon>Insecta</taxon>
        <taxon>Pterygota</taxon>
        <taxon>Neoptera</taxon>
        <taxon>Paraneoptera</taxon>
        <taxon>Hemiptera</taxon>
        <taxon>Sternorrhyncha</taxon>
        <taxon>Psylloidea</taxon>
        <taxon>Psyllidae</taxon>
        <taxon>Psyllinae</taxon>
        <taxon>Cacopsylla</taxon>
    </lineage>
</organism>
<sequence length="123" mass="13495">MLTLDIDGCSFKRGSLEFVHFSDSCFLVLILLPEFSCKGLLESGHCSMRDVFTSVECFSGTLDSSVFCSDLLSSIEFSFSLLVNSSLDSLLFVDPPLYSSVFFESGSYFSPFGDVTLSVLMLS</sequence>
<dbReference type="EMBL" id="HBUF01231177">
    <property type="protein sequence ID" value="CAG6673386.1"/>
    <property type="molecule type" value="Transcribed_RNA"/>
</dbReference>
<proteinExistence type="predicted"/>
<dbReference type="AlphaFoldDB" id="A0A8D8SP51"/>
<protein>
    <submittedName>
        <fullName evidence="1">Uncharacterized protein</fullName>
    </submittedName>
</protein>